<dbReference type="GO" id="GO:0005525">
    <property type="term" value="F:GTP binding"/>
    <property type="evidence" value="ECO:0007669"/>
    <property type="project" value="UniProtKB-KW"/>
</dbReference>
<evidence type="ECO:0000259" key="16">
    <source>
        <dbReference type="PROSITE" id="PS51720"/>
    </source>
</evidence>
<dbReference type="Pfam" id="PF04548">
    <property type="entry name" value="AIG1"/>
    <property type="match status" value="1"/>
</dbReference>
<dbReference type="InterPro" id="IPR027417">
    <property type="entry name" value="P-loop_NTPase"/>
</dbReference>
<name>A0A8J4TNA2_CLAMG</name>
<comment type="subcellular location">
    <subcellularLocation>
        <location evidence="3">Cytoplasm</location>
        <location evidence="3">Cytosol</location>
    </subcellularLocation>
    <subcellularLocation>
        <location evidence="2">Endoplasmic reticulum</location>
    </subcellularLocation>
    <subcellularLocation>
        <location evidence="4">Golgi apparatus</location>
    </subcellularLocation>
    <subcellularLocation>
        <location evidence="1">Mitochondrion</location>
    </subcellularLocation>
</comment>
<dbReference type="PROSITE" id="PS51720">
    <property type="entry name" value="G_AIG1"/>
    <property type="match status" value="1"/>
</dbReference>
<dbReference type="GO" id="GO:0005783">
    <property type="term" value="C:endoplasmic reticulum"/>
    <property type="evidence" value="ECO:0007669"/>
    <property type="project" value="UniProtKB-SubCell"/>
</dbReference>
<evidence type="ECO:0000256" key="6">
    <source>
        <dbReference type="ARBA" id="ARBA00022490"/>
    </source>
</evidence>
<dbReference type="PANTHER" id="PTHR10903:SF188">
    <property type="entry name" value="GTPASE IMAP FAMILY MEMBER 2-LIKE-RELATED"/>
    <property type="match status" value="1"/>
</dbReference>
<proteinExistence type="inferred from homology"/>
<keyword evidence="7" id="KW-0677">Repeat</keyword>
<evidence type="ECO:0000256" key="1">
    <source>
        <dbReference type="ARBA" id="ARBA00004173"/>
    </source>
</evidence>
<dbReference type="OrthoDB" id="5985928at2759"/>
<dbReference type="Gene3D" id="3.40.50.300">
    <property type="entry name" value="P-loop containing nucleotide triphosphate hydrolases"/>
    <property type="match status" value="1"/>
</dbReference>
<dbReference type="GO" id="GO:0005794">
    <property type="term" value="C:Golgi apparatus"/>
    <property type="evidence" value="ECO:0007669"/>
    <property type="project" value="UniProtKB-SubCell"/>
</dbReference>
<comment type="similarity">
    <text evidence="5">Belongs to the TRAFAC class TrmE-Era-EngA-EngB-Septin-like GTPase superfamily. AIG1/Toc34/Toc159-like paraseptin GTPase family. IAN subfamily.</text>
</comment>
<evidence type="ECO:0000256" key="15">
    <source>
        <dbReference type="ARBA" id="ARBA00077278"/>
    </source>
</evidence>
<keyword evidence="11" id="KW-0496">Mitochondrion</keyword>
<evidence type="ECO:0000256" key="2">
    <source>
        <dbReference type="ARBA" id="ARBA00004240"/>
    </source>
</evidence>
<comment type="function">
    <text evidence="13">Exerts an anti-apoptotic effect in the immune system and is involved in responses to infections.</text>
</comment>
<dbReference type="GO" id="GO:0005739">
    <property type="term" value="C:mitochondrion"/>
    <property type="evidence" value="ECO:0007669"/>
    <property type="project" value="UniProtKB-SubCell"/>
</dbReference>
<reference evidence="17" key="1">
    <citation type="submission" date="2020-07" db="EMBL/GenBank/DDBJ databases">
        <title>Clarias magur genome sequencing, assembly and annotation.</title>
        <authorList>
            <person name="Kushwaha B."/>
            <person name="Kumar R."/>
            <person name="Das P."/>
            <person name="Joshi C.G."/>
            <person name="Kumar D."/>
            <person name="Nagpure N.S."/>
            <person name="Pandey M."/>
            <person name="Agarwal S."/>
            <person name="Srivastava S."/>
            <person name="Singh M."/>
            <person name="Sahoo L."/>
            <person name="Jayasankar P."/>
            <person name="Meher P.K."/>
            <person name="Koringa P.G."/>
            <person name="Iquebal M.A."/>
            <person name="Das S.P."/>
            <person name="Bit A."/>
            <person name="Patnaik S."/>
            <person name="Patel N."/>
            <person name="Shah T.M."/>
            <person name="Hinsu A."/>
            <person name="Jena J.K."/>
        </authorList>
    </citation>
    <scope>NUCLEOTIDE SEQUENCE</scope>
    <source>
        <strain evidence="17">CIFAMagur01</strain>
        <tissue evidence="17">Testis</tissue>
    </source>
</reference>
<evidence type="ECO:0000256" key="4">
    <source>
        <dbReference type="ARBA" id="ARBA00004555"/>
    </source>
</evidence>
<keyword evidence="8" id="KW-0547">Nucleotide-binding</keyword>
<dbReference type="Proteomes" id="UP000727407">
    <property type="component" value="Unassembled WGS sequence"/>
</dbReference>
<evidence type="ECO:0000256" key="3">
    <source>
        <dbReference type="ARBA" id="ARBA00004514"/>
    </source>
</evidence>
<accession>A0A8J4TNA2</accession>
<protein>
    <recommendedName>
        <fullName evidence="14">GTPase IMAP family member 8</fullName>
    </recommendedName>
    <alternativeName>
        <fullName evidence="15">Immune-associated nucleotide-binding protein 9</fullName>
    </alternativeName>
</protein>
<dbReference type="InterPro" id="IPR045058">
    <property type="entry name" value="GIMA/IAN/Toc"/>
</dbReference>
<sequence>SSDLRIMILGHSGVGKSATGNVILGKETFKEIKTLECEVQSGKVEGRSLSVIDTPGFNITSLNTEPWRTEMKKGLMLSSPGPHVFLLVHRLGNFSEEDRNVVKWIRENLGNEALKFSMILFIGREEMTTRQWGKFTEDSRTKDLISCCEGRYCVMNSKREANPAQIIKLMEEIEVMVQQNGDRFYTQEMYDAVHRVRIIEVTKEKEEMRKEHEKKPNPKQDSCMILEESYMNQRCKDDGANKKMAKVIPCKKEEESIRSLSESKREIKTKFVKDDFRKQEETRRDGRLREELQWVCNLIQ</sequence>
<keyword evidence="9" id="KW-0256">Endoplasmic reticulum</keyword>
<keyword evidence="6" id="KW-0963">Cytoplasm</keyword>
<evidence type="ECO:0000256" key="10">
    <source>
        <dbReference type="ARBA" id="ARBA00023034"/>
    </source>
</evidence>
<keyword evidence="18" id="KW-1185">Reference proteome</keyword>
<dbReference type="EMBL" id="QNUK01000202">
    <property type="protein sequence ID" value="KAF5898390.1"/>
    <property type="molecule type" value="Genomic_DNA"/>
</dbReference>
<evidence type="ECO:0000256" key="9">
    <source>
        <dbReference type="ARBA" id="ARBA00022824"/>
    </source>
</evidence>
<feature type="non-terminal residue" evidence="17">
    <location>
        <position position="1"/>
    </location>
</feature>
<evidence type="ECO:0000313" key="18">
    <source>
        <dbReference type="Proteomes" id="UP000727407"/>
    </source>
</evidence>
<evidence type="ECO:0000256" key="14">
    <source>
        <dbReference type="ARBA" id="ARBA00073539"/>
    </source>
</evidence>
<dbReference type="GO" id="GO:0005829">
    <property type="term" value="C:cytosol"/>
    <property type="evidence" value="ECO:0007669"/>
    <property type="project" value="UniProtKB-SubCell"/>
</dbReference>
<dbReference type="PANTHER" id="PTHR10903">
    <property type="entry name" value="GTPASE, IMAP FAMILY MEMBER-RELATED"/>
    <property type="match status" value="1"/>
</dbReference>
<evidence type="ECO:0000256" key="5">
    <source>
        <dbReference type="ARBA" id="ARBA00008535"/>
    </source>
</evidence>
<gene>
    <name evidence="17" type="ORF">DAT39_011911</name>
</gene>
<evidence type="ECO:0000313" key="17">
    <source>
        <dbReference type="EMBL" id="KAF5898390.1"/>
    </source>
</evidence>
<dbReference type="SUPFAM" id="SSF52540">
    <property type="entry name" value="P-loop containing nucleoside triphosphate hydrolases"/>
    <property type="match status" value="1"/>
</dbReference>
<evidence type="ECO:0000256" key="12">
    <source>
        <dbReference type="ARBA" id="ARBA00023134"/>
    </source>
</evidence>
<dbReference type="AlphaFoldDB" id="A0A8J4TNA2"/>
<evidence type="ECO:0000256" key="13">
    <source>
        <dbReference type="ARBA" id="ARBA00056809"/>
    </source>
</evidence>
<feature type="domain" description="AIG1-type G" evidence="16">
    <location>
        <begin position="1"/>
        <end position="194"/>
    </location>
</feature>
<feature type="non-terminal residue" evidence="17">
    <location>
        <position position="300"/>
    </location>
</feature>
<evidence type="ECO:0000256" key="11">
    <source>
        <dbReference type="ARBA" id="ARBA00023128"/>
    </source>
</evidence>
<keyword evidence="12" id="KW-0342">GTP-binding</keyword>
<evidence type="ECO:0000256" key="7">
    <source>
        <dbReference type="ARBA" id="ARBA00022737"/>
    </source>
</evidence>
<comment type="caution">
    <text evidence="17">The sequence shown here is derived from an EMBL/GenBank/DDBJ whole genome shotgun (WGS) entry which is preliminary data.</text>
</comment>
<evidence type="ECO:0000256" key="8">
    <source>
        <dbReference type="ARBA" id="ARBA00022741"/>
    </source>
</evidence>
<organism evidence="17 18">
    <name type="scientific">Clarias magur</name>
    <name type="common">Asian catfish</name>
    <name type="synonym">Macropteronotus magur</name>
    <dbReference type="NCBI Taxonomy" id="1594786"/>
    <lineage>
        <taxon>Eukaryota</taxon>
        <taxon>Metazoa</taxon>
        <taxon>Chordata</taxon>
        <taxon>Craniata</taxon>
        <taxon>Vertebrata</taxon>
        <taxon>Euteleostomi</taxon>
        <taxon>Actinopterygii</taxon>
        <taxon>Neopterygii</taxon>
        <taxon>Teleostei</taxon>
        <taxon>Ostariophysi</taxon>
        <taxon>Siluriformes</taxon>
        <taxon>Clariidae</taxon>
        <taxon>Clarias</taxon>
    </lineage>
</organism>
<keyword evidence="10" id="KW-0333">Golgi apparatus</keyword>
<dbReference type="FunFam" id="3.40.50.300:FF:000536">
    <property type="entry name" value="GTPase IMAP family member 8"/>
    <property type="match status" value="1"/>
</dbReference>
<dbReference type="InterPro" id="IPR006703">
    <property type="entry name" value="G_AIG1"/>
</dbReference>